<dbReference type="SMART" id="SM00278">
    <property type="entry name" value="HhH1"/>
    <property type="match status" value="3"/>
</dbReference>
<dbReference type="CDD" id="cd00141">
    <property type="entry name" value="NT_POLXc"/>
    <property type="match status" value="1"/>
</dbReference>
<dbReference type="PIRSF" id="PIRSF005047">
    <property type="entry name" value="UCP005047_YshC"/>
    <property type="match status" value="1"/>
</dbReference>
<keyword evidence="14" id="KW-1185">Reference proteome</keyword>
<dbReference type="Pfam" id="PF14520">
    <property type="entry name" value="HHH_5"/>
    <property type="match status" value="1"/>
</dbReference>
<dbReference type="InterPro" id="IPR010996">
    <property type="entry name" value="HHH_MUS81"/>
</dbReference>
<feature type="domain" description="Polymerase/histidinol phosphatase N-terminal" evidence="11">
    <location>
        <begin position="341"/>
        <end position="420"/>
    </location>
</feature>
<dbReference type="Gene3D" id="3.30.210.10">
    <property type="entry name" value="DNA polymerase, thumb domain"/>
    <property type="match status" value="1"/>
</dbReference>
<feature type="domain" description="Helix-hairpin-helix DNA-binding motif class 1" evidence="10">
    <location>
        <begin position="50"/>
        <end position="69"/>
    </location>
</feature>
<dbReference type="InterPro" id="IPR004013">
    <property type="entry name" value="PHP_dom"/>
</dbReference>
<dbReference type="InterPro" id="IPR027421">
    <property type="entry name" value="DNA_pol_lamdba_lyase_dom_sf"/>
</dbReference>
<feature type="domain" description="Helix-hairpin-helix DNA-binding motif class 1" evidence="10">
    <location>
        <begin position="125"/>
        <end position="144"/>
    </location>
</feature>
<dbReference type="NCBIfam" id="NF006375">
    <property type="entry name" value="PRK08609.1"/>
    <property type="match status" value="1"/>
</dbReference>
<dbReference type="SMART" id="SM00481">
    <property type="entry name" value="POLIIIAc"/>
    <property type="match status" value="1"/>
</dbReference>
<dbReference type="InterPro" id="IPR043519">
    <property type="entry name" value="NT_sf"/>
</dbReference>
<keyword evidence="4" id="KW-0808">Transferase</keyword>
<dbReference type="Pfam" id="PF02811">
    <property type="entry name" value="PHP"/>
    <property type="match status" value="1"/>
</dbReference>
<dbReference type="GO" id="GO:0004527">
    <property type="term" value="F:exonuclease activity"/>
    <property type="evidence" value="ECO:0007669"/>
    <property type="project" value="UniProtKB-KW"/>
</dbReference>
<dbReference type="SUPFAM" id="SSF158702">
    <property type="entry name" value="Sec63 N-terminal domain-like"/>
    <property type="match status" value="1"/>
</dbReference>
<evidence type="ECO:0000256" key="5">
    <source>
        <dbReference type="ARBA" id="ARBA00022695"/>
    </source>
</evidence>
<dbReference type="EC" id="2.7.7.7" evidence="2"/>
<organism evidence="13 14">
    <name type="scientific">Tigheibacillus jepli</name>
    <dbReference type="NCBI Taxonomy" id="3035914"/>
    <lineage>
        <taxon>Bacteria</taxon>
        <taxon>Bacillati</taxon>
        <taxon>Bacillota</taxon>
        <taxon>Bacilli</taxon>
        <taxon>Bacillales</taxon>
        <taxon>Bacillaceae</taxon>
        <taxon>Tigheibacillus</taxon>
    </lineage>
</organism>
<reference evidence="13 14" key="1">
    <citation type="submission" date="2023-10" db="EMBL/GenBank/DDBJ databases">
        <title>179-bfca-hs.</title>
        <authorList>
            <person name="Miliotis G."/>
            <person name="Sengupta P."/>
            <person name="Hameed A."/>
            <person name="Chuvochina M."/>
            <person name="Mcdonagh F."/>
            <person name="Simpson A.C."/>
            <person name="Singh N.K."/>
            <person name="Rekha P.D."/>
            <person name="Raman K."/>
            <person name="Hugenholtz P."/>
            <person name="Venkateswaran K."/>
        </authorList>
    </citation>
    <scope>NUCLEOTIDE SEQUENCE [LARGE SCALE GENOMIC DNA]</scope>
    <source>
        <strain evidence="13 14">179-BFC-A-HS</strain>
    </source>
</reference>
<keyword evidence="9" id="KW-0175">Coiled coil</keyword>
<dbReference type="RefSeq" id="WP_306065508.1">
    <property type="nucleotide sequence ID" value="NZ_JAROCA020000001.1"/>
</dbReference>
<feature type="coiled-coil region" evidence="9">
    <location>
        <begin position="384"/>
        <end position="411"/>
    </location>
</feature>
<keyword evidence="5" id="KW-0548">Nucleotidyltransferase</keyword>
<evidence type="ECO:0000313" key="14">
    <source>
        <dbReference type="Proteomes" id="UP001228376"/>
    </source>
</evidence>
<dbReference type="SUPFAM" id="SSF47802">
    <property type="entry name" value="DNA polymerase beta, N-terminal domain-like"/>
    <property type="match status" value="1"/>
</dbReference>
<evidence type="ECO:0000256" key="7">
    <source>
        <dbReference type="ARBA" id="ARBA00022932"/>
    </source>
</evidence>
<dbReference type="Gene3D" id="3.20.20.140">
    <property type="entry name" value="Metal-dependent hydrolases"/>
    <property type="match status" value="1"/>
</dbReference>
<dbReference type="InterPro" id="IPR003583">
    <property type="entry name" value="Hlx-hairpin-Hlx_DNA-bd_motif"/>
</dbReference>
<dbReference type="SMART" id="SM00483">
    <property type="entry name" value="POLXc"/>
    <property type="match status" value="1"/>
</dbReference>
<dbReference type="InterPro" id="IPR016195">
    <property type="entry name" value="Pol/histidinol_Pase-like"/>
</dbReference>
<comment type="caution">
    <text evidence="13">The sequence shown here is derived from an EMBL/GenBank/DDBJ whole genome shotgun (WGS) entry which is preliminary data.</text>
</comment>
<accession>A0ABU5CGF5</accession>
<keyword evidence="7" id="KW-0239">DNA-directed DNA polymerase</keyword>
<feature type="domain" description="DNA-directed DNA polymerase X" evidence="12">
    <location>
        <begin position="2"/>
        <end position="316"/>
    </location>
</feature>
<dbReference type="Pfam" id="PF14716">
    <property type="entry name" value="HHH_8"/>
    <property type="match status" value="1"/>
</dbReference>
<dbReference type="Gene3D" id="1.10.150.20">
    <property type="entry name" value="5' to 3' exonuclease, C-terminal subdomain"/>
    <property type="match status" value="1"/>
</dbReference>
<dbReference type="Gene3D" id="3.30.460.10">
    <property type="entry name" value="Beta Polymerase, domain 2"/>
    <property type="match status" value="1"/>
</dbReference>
<dbReference type="InterPro" id="IPR037160">
    <property type="entry name" value="DNA_Pol_thumb_sf"/>
</dbReference>
<comment type="catalytic activity">
    <reaction evidence="8">
        <text>DNA(n) + a 2'-deoxyribonucleoside 5'-triphosphate = DNA(n+1) + diphosphate</text>
        <dbReference type="Rhea" id="RHEA:22508"/>
        <dbReference type="Rhea" id="RHEA-COMP:17339"/>
        <dbReference type="Rhea" id="RHEA-COMP:17340"/>
        <dbReference type="ChEBI" id="CHEBI:33019"/>
        <dbReference type="ChEBI" id="CHEBI:61560"/>
        <dbReference type="ChEBI" id="CHEBI:173112"/>
        <dbReference type="EC" id="2.7.7.7"/>
    </reaction>
</comment>
<dbReference type="PANTHER" id="PTHR36928:SF1">
    <property type="entry name" value="PHOSPHATASE YCDX-RELATED"/>
    <property type="match status" value="1"/>
</dbReference>
<feature type="domain" description="Helix-hairpin-helix DNA-binding motif class 1" evidence="10">
    <location>
        <begin position="90"/>
        <end position="109"/>
    </location>
</feature>
<evidence type="ECO:0000256" key="3">
    <source>
        <dbReference type="ARBA" id="ARBA00022634"/>
    </source>
</evidence>
<dbReference type="CDD" id="cd07436">
    <property type="entry name" value="PHP_PolX"/>
    <property type="match status" value="1"/>
</dbReference>
<dbReference type="PANTHER" id="PTHR36928">
    <property type="entry name" value="PHOSPHATASE YCDX-RELATED"/>
    <property type="match status" value="1"/>
</dbReference>
<evidence type="ECO:0000259" key="12">
    <source>
        <dbReference type="SMART" id="SM00483"/>
    </source>
</evidence>
<dbReference type="InterPro" id="IPR029398">
    <property type="entry name" value="PolB_thumb"/>
</dbReference>
<dbReference type="InterPro" id="IPR022311">
    <property type="entry name" value="PolX-like"/>
</dbReference>
<keyword evidence="13" id="KW-0269">Exonuclease</keyword>
<comment type="cofactor">
    <cofactor evidence="1">
        <name>Mg(2+)</name>
        <dbReference type="ChEBI" id="CHEBI:18420"/>
    </cofactor>
</comment>
<keyword evidence="3" id="KW-0237">DNA synthesis</keyword>
<proteinExistence type="predicted"/>
<evidence type="ECO:0000256" key="2">
    <source>
        <dbReference type="ARBA" id="ARBA00012417"/>
    </source>
</evidence>
<evidence type="ECO:0000256" key="9">
    <source>
        <dbReference type="SAM" id="Coils"/>
    </source>
</evidence>
<evidence type="ECO:0000256" key="1">
    <source>
        <dbReference type="ARBA" id="ARBA00001946"/>
    </source>
</evidence>
<dbReference type="Proteomes" id="UP001228376">
    <property type="component" value="Unassembled WGS sequence"/>
</dbReference>
<dbReference type="Pfam" id="PF14791">
    <property type="entry name" value="DNA_pol_B_thumb"/>
    <property type="match status" value="1"/>
</dbReference>
<dbReference type="InterPro" id="IPR050243">
    <property type="entry name" value="PHP_phosphatase"/>
</dbReference>
<keyword evidence="13" id="KW-0378">Hydrolase</keyword>
<evidence type="ECO:0000259" key="11">
    <source>
        <dbReference type="SMART" id="SM00481"/>
    </source>
</evidence>
<evidence type="ECO:0000256" key="4">
    <source>
        <dbReference type="ARBA" id="ARBA00022679"/>
    </source>
</evidence>
<sequence>MAINKKDVIRLLEQIAVYLELKGENSFRVAAYNRAAQALERDDRSLAEIDDFTKIKGIGKGTNTVIEQYIREGKSETLQQLKEEVPQGLIPLLQIPGLGGKKLARLYQELQVTDAASLKEALENKQVENLPGFGKKSAEKLLTALHQIGKRPERLPIAFVLPIVQDIEAYLATIPQIKRFSVAGSVRRMKETVKDIDFIIATDEPDVVAEKLLQMENVKEIIGSGVTKTSVVLEAEFDINVDFRLVASDEFATTLHHFTGSAEHNVHMRQLAKTQGEKINEYGVENEKSGKIATFSSEQDFYHHFGLQFIPPELREDTGEIEAFAGSESSKELLDLSHIRGDLHMHTTWSDGAQSLEEMVQAARDKGYAYIAITDHSKFLRVANGLDESRLRKQREEIERLNEKYDDFQIFAGVEMDILPDGTLDFSNEFLQELDFVIGAIHSSFGQSQDKIMNRLYAAMDNPYVSLIAHPTGRLIGKRAGYAVDMEGLIAHAAETKTALEINANPNRLDLSATWARKAQEKGVLLAINTDAHRFSMLDDMKYGVATARKGWIEKDTVMNTWPLEKITAFCKQCP</sequence>
<evidence type="ECO:0000313" key="13">
    <source>
        <dbReference type="EMBL" id="MDY0405407.1"/>
    </source>
</evidence>
<dbReference type="SUPFAM" id="SSF89550">
    <property type="entry name" value="PHP domain-like"/>
    <property type="match status" value="1"/>
</dbReference>
<protein>
    <recommendedName>
        <fullName evidence="2">DNA-directed DNA polymerase</fullName>
        <ecNumber evidence="2">2.7.7.7</ecNumber>
    </recommendedName>
</protein>
<dbReference type="InterPro" id="IPR047967">
    <property type="entry name" value="PolX_PHP"/>
</dbReference>
<keyword evidence="6" id="KW-0235">DNA replication</keyword>
<evidence type="ECO:0000259" key="10">
    <source>
        <dbReference type="SMART" id="SM00278"/>
    </source>
</evidence>
<dbReference type="EMBL" id="JAROCA020000001">
    <property type="protein sequence ID" value="MDY0405407.1"/>
    <property type="molecule type" value="Genomic_DNA"/>
</dbReference>
<dbReference type="SUPFAM" id="SSF81301">
    <property type="entry name" value="Nucleotidyltransferase"/>
    <property type="match status" value="1"/>
</dbReference>
<evidence type="ECO:0000256" key="6">
    <source>
        <dbReference type="ARBA" id="ARBA00022705"/>
    </source>
</evidence>
<keyword evidence="13" id="KW-0540">Nuclease</keyword>
<dbReference type="InterPro" id="IPR002054">
    <property type="entry name" value="DNA-dir_DNA_pol_X"/>
</dbReference>
<dbReference type="InterPro" id="IPR003141">
    <property type="entry name" value="Pol/His_phosphatase_N"/>
</dbReference>
<name>A0ABU5CGF5_9BACI</name>
<dbReference type="Gene3D" id="1.10.150.110">
    <property type="entry name" value="DNA polymerase beta, N-terminal domain-like"/>
    <property type="match status" value="1"/>
</dbReference>
<gene>
    <name evidence="13" type="primary">polX</name>
    <name evidence="13" type="ORF">P5G51_008335</name>
</gene>
<evidence type="ECO:0000256" key="8">
    <source>
        <dbReference type="ARBA" id="ARBA00049244"/>
    </source>
</evidence>